<evidence type="ECO:0000313" key="2">
    <source>
        <dbReference type="EMBL" id="QHS83253.1"/>
    </source>
</evidence>
<organism evidence="2">
    <name type="scientific">viral metagenome</name>
    <dbReference type="NCBI Taxonomy" id="1070528"/>
    <lineage>
        <taxon>unclassified sequences</taxon>
        <taxon>metagenomes</taxon>
        <taxon>organismal metagenomes</taxon>
    </lineage>
</organism>
<dbReference type="Pfam" id="PF01755">
    <property type="entry name" value="Glyco_transf_25"/>
    <property type="match status" value="1"/>
</dbReference>
<dbReference type="AlphaFoldDB" id="A0A6C0AUW3"/>
<proteinExistence type="predicted"/>
<accession>A0A6C0AUW3</accession>
<protein>
    <recommendedName>
        <fullName evidence="1">Glycosyl transferase family 25 domain-containing protein</fullName>
    </recommendedName>
</protein>
<reference evidence="2" key="1">
    <citation type="journal article" date="2020" name="Nature">
        <title>Giant virus diversity and host interactions through global metagenomics.</title>
        <authorList>
            <person name="Schulz F."/>
            <person name="Roux S."/>
            <person name="Paez-Espino D."/>
            <person name="Jungbluth S."/>
            <person name="Walsh D.A."/>
            <person name="Denef V.J."/>
            <person name="McMahon K.D."/>
            <person name="Konstantinidis K.T."/>
            <person name="Eloe-Fadrosh E.A."/>
            <person name="Kyrpides N.C."/>
            <person name="Woyke T."/>
        </authorList>
    </citation>
    <scope>NUCLEOTIDE SEQUENCE</scope>
    <source>
        <strain evidence="2">GVMAG-S-ERX555943-30</strain>
    </source>
</reference>
<feature type="domain" description="Glycosyl transferase family 25" evidence="1">
    <location>
        <begin position="43"/>
        <end position="94"/>
    </location>
</feature>
<dbReference type="EMBL" id="MN738751">
    <property type="protein sequence ID" value="QHS83253.1"/>
    <property type="molecule type" value="Genomic_DNA"/>
</dbReference>
<evidence type="ECO:0000259" key="1">
    <source>
        <dbReference type="Pfam" id="PF01755"/>
    </source>
</evidence>
<name>A0A6C0AUW3_9ZZZZ</name>
<dbReference type="InterPro" id="IPR002654">
    <property type="entry name" value="Glyco_trans_25"/>
</dbReference>
<dbReference type="CDD" id="cd06532">
    <property type="entry name" value="Glyco_transf_25"/>
    <property type="match status" value="1"/>
</dbReference>
<sequence>MKLFEHTLFINLAHRTDRLEHVENELKKMNITGERVDAIKNENGALGCTMSHIKCIRMAKARDYSHVFICEDDITFTKPEIFNDSVSKFEKSTDIDWDVLIIGGNNLPPYTKVSDFCIRTFNCQTTTGYVVRKRMYDIFLHNFQESAEMLMKTGNGKQYALDIYWKRLQSGYFWYMITPPTVIQREDYSDIEKKQTKYDWLMLDLDKKWVVAQQLQQQQQQQQQIQKIPMLHNNK</sequence>